<dbReference type="Proteomes" id="UP001183794">
    <property type="component" value="Unassembled WGS sequence"/>
</dbReference>
<dbReference type="EMBL" id="JAVDYJ010000001">
    <property type="protein sequence ID" value="MDR7346144.1"/>
    <property type="molecule type" value="Genomic_DNA"/>
</dbReference>
<name>A0ABU2AZE2_9MICC</name>
<reference evidence="2 3" key="1">
    <citation type="submission" date="2023-07" db="EMBL/GenBank/DDBJ databases">
        <title>Sequencing the genomes of 1000 actinobacteria strains.</title>
        <authorList>
            <person name="Klenk H.-P."/>
        </authorList>
    </citation>
    <scope>NUCLEOTIDE SEQUENCE [LARGE SCALE GENOMIC DNA]</scope>
    <source>
        <strain evidence="2 3">DSM 22966</strain>
    </source>
</reference>
<evidence type="ECO:0000313" key="3">
    <source>
        <dbReference type="Proteomes" id="UP001183794"/>
    </source>
</evidence>
<comment type="caution">
    <text evidence="2">The sequence shown here is derived from an EMBL/GenBank/DDBJ whole genome shotgun (WGS) entry which is preliminary data.</text>
</comment>
<keyword evidence="1" id="KW-1133">Transmembrane helix</keyword>
<feature type="transmembrane region" description="Helical" evidence="1">
    <location>
        <begin position="31"/>
        <end position="51"/>
    </location>
</feature>
<proteinExistence type="predicted"/>
<evidence type="ECO:0000313" key="2">
    <source>
        <dbReference type="EMBL" id="MDR7346144.1"/>
    </source>
</evidence>
<keyword evidence="1" id="KW-0812">Transmembrane</keyword>
<accession>A0ABU2AZE2</accession>
<organism evidence="2 3">
    <name type="scientific">Enteractinococcus fodinae</name>
    <dbReference type="NCBI Taxonomy" id="684663"/>
    <lineage>
        <taxon>Bacteria</taxon>
        <taxon>Bacillati</taxon>
        <taxon>Actinomycetota</taxon>
        <taxon>Actinomycetes</taxon>
        <taxon>Micrococcales</taxon>
        <taxon>Micrococcaceae</taxon>
    </lineage>
</organism>
<gene>
    <name evidence="2" type="ORF">J2S62_000401</name>
</gene>
<sequence length="105" mass="11719">MTLGEIFIIQLTTGSPNILMASPLLPSTMEWIVILFGAVHLLMFLFLLFWLPKQKMVNPAVRLVGIIVALLVPVIGPLAVWFGARRNTATGKEHEAHHHASRIER</sequence>
<keyword evidence="1" id="KW-0472">Membrane</keyword>
<keyword evidence="3" id="KW-1185">Reference proteome</keyword>
<protein>
    <submittedName>
        <fullName evidence="2">Uncharacterized protein YneF (UPF0154 family)</fullName>
    </submittedName>
</protein>
<evidence type="ECO:0000256" key="1">
    <source>
        <dbReference type="SAM" id="Phobius"/>
    </source>
</evidence>
<feature type="transmembrane region" description="Helical" evidence="1">
    <location>
        <begin position="63"/>
        <end position="84"/>
    </location>
</feature>